<name>G4YPZ5_PHYSP</name>
<accession>G4YPZ5</accession>
<dbReference type="RefSeq" id="XP_009516585.1">
    <property type="nucleotide sequence ID" value="XM_009518290.1"/>
</dbReference>
<dbReference type="AlphaFoldDB" id="G4YPZ5"/>
<reference evidence="1 2" key="1">
    <citation type="journal article" date="2006" name="Science">
        <title>Phytophthora genome sequences uncover evolutionary origins and mechanisms of pathogenesis.</title>
        <authorList>
            <person name="Tyler B.M."/>
            <person name="Tripathy S."/>
            <person name="Zhang X."/>
            <person name="Dehal P."/>
            <person name="Jiang R.H."/>
            <person name="Aerts A."/>
            <person name="Arredondo F.D."/>
            <person name="Baxter L."/>
            <person name="Bensasson D."/>
            <person name="Beynon J.L."/>
            <person name="Chapman J."/>
            <person name="Damasceno C.M."/>
            <person name="Dorrance A.E."/>
            <person name="Dou D."/>
            <person name="Dickerman A.W."/>
            <person name="Dubchak I.L."/>
            <person name="Garbelotto M."/>
            <person name="Gijzen M."/>
            <person name="Gordon S.G."/>
            <person name="Govers F."/>
            <person name="Grunwald N.J."/>
            <person name="Huang W."/>
            <person name="Ivors K.L."/>
            <person name="Jones R.W."/>
            <person name="Kamoun S."/>
            <person name="Krampis K."/>
            <person name="Lamour K.H."/>
            <person name="Lee M.K."/>
            <person name="McDonald W.H."/>
            <person name="Medina M."/>
            <person name="Meijer H.J."/>
            <person name="Nordberg E.K."/>
            <person name="Maclean D.J."/>
            <person name="Ospina-Giraldo M.D."/>
            <person name="Morris P.F."/>
            <person name="Phuntumart V."/>
            <person name="Putnam N.H."/>
            <person name="Rash S."/>
            <person name="Rose J.K."/>
            <person name="Sakihama Y."/>
            <person name="Salamov A.A."/>
            <person name="Savidor A."/>
            <person name="Scheuring C.F."/>
            <person name="Smith B.M."/>
            <person name="Sobral B.W."/>
            <person name="Terry A."/>
            <person name="Torto-Alalibo T.A."/>
            <person name="Win J."/>
            <person name="Xu Z."/>
            <person name="Zhang H."/>
            <person name="Grigoriev I.V."/>
            <person name="Rokhsar D.S."/>
            <person name="Boore J.L."/>
        </authorList>
    </citation>
    <scope>NUCLEOTIDE SEQUENCE [LARGE SCALE GENOMIC DNA]</scope>
    <source>
        <strain evidence="1 2">P6497</strain>
    </source>
</reference>
<evidence type="ECO:0000313" key="1">
    <source>
        <dbReference type="EMBL" id="EGZ29310.1"/>
    </source>
</evidence>
<proteinExistence type="predicted"/>
<dbReference type="EMBL" id="JH159151">
    <property type="protein sequence ID" value="EGZ29310.1"/>
    <property type="molecule type" value="Genomic_DNA"/>
</dbReference>
<dbReference type="Proteomes" id="UP000002640">
    <property type="component" value="Unassembled WGS sequence"/>
</dbReference>
<dbReference type="GeneID" id="20654813"/>
<evidence type="ECO:0000313" key="2">
    <source>
        <dbReference type="Proteomes" id="UP000002640"/>
    </source>
</evidence>
<dbReference type="InParanoid" id="G4YPZ5"/>
<sequence length="177" mass="19801">MWEIVASGQNTESYVKERLERICCSSAYVKRVKETCQICPGDHEMDERRIRCSSVTCIALAVPKGNKKPMCVKVWKVWQCPSTNAWRILGTAVEHTRGSAGCGGVHRAVITPAMRTYIGDMDETGLAPRHIWSGLRRYSEAPPLNGVPTYEQVARCVKSLRAKHGERNSVQSLQKLV</sequence>
<keyword evidence="2" id="KW-1185">Reference proteome</keyword>
<feature type="non-terminal residue" evidence="1">
    <location>
        <position position="177"/>
    </location>
</feature>
<organism evidence="1 2">
    <name type="scientific">Phytophthora sojae (strain P6497)</name>
    <name type="common">Soybean stem and root rot agent</name>
    <name type="synonym">Phytophthora megasperma f. sp. glycines</name>
    <dbReference type="NCBI Taxonomy" id="1094619"/>
    <lineage>
        <taxon>Eukaryota</taxon>
        <taxon>Sar</taxon>
        <taxon>Stramenopiles</taxon>
        <taxon>Oomycota</taxon>
        <taxon>Peronosporomycetes</taxon>
        <taxon>Peronosporales</taxon>
        <taxon>Peronosporaceae</taxon>
        <taxon>Phytophthora</taxon>
    </lineage>
</organism>
<protein>
    <submittedName>
        <fullName evidence="1">Uncharacterized protein</fullName>
    </submittedName>
</protein>
<dbReference type="KEGG" id="psoj:PHYSODRAFT_476901"/>
<gene>
    <name evidence="1" type="ORF">PHYSODRAFT_476901</name>
</gene>